<comment type="caution">
    <text evidence="6">The sequence shown here is derived from an EMBL/GenBank/DDBJ whole genome shotgun (WGS) entry which is preliminary data.</text>
</comment>
<dbReference type="CDD" id="cd21075">
    <property type="entry name" value="DBD_XPA-like"/>
    <property type="match status" value="1"/>
</dbReference>
<evidence type="ECO:0000256" key="3">
    <source>
        <dbReference type="ARBA" id="ARBA00023242"/>
    </source>
</evidence>
<comment type="subcellular location">
    <subcellularLocation>
        <location evidence="1">Nucleus</location>
    </subcellularLocation>
</comment>
<dbReference type="SUPFAM" id="SSF46955">
    <property type="entry name" value="Putative DNA-binding domain"/>
    <property type="match status" value="1"/>
</dbReference>
<evidence type="ECO:0000313" key="6">
    <source>
        <dbReference type="EMBL" id="RUS28391.1"/>
    </source>
</evidence>
<evidence type="ECO:0000256" key="1">
    <source>
        <dbReference type="ARBA" id="ARBA00004123"/>
    </source>
</evidence>
<dbReference type="InterPro" id="IPR001810">
    <property type="entry name" value="F-box_dom"/>
</dbReference>
<evidence type="ECO:0000313" key="7">
    <source>
        <dbReference type="Proteomes" id="UP000274822"/>
    </source>
</evidence>
<dbReference type="Gene3D" id="3.90.530.10">
    <property type="entry name" value="XPA C-terminal domain"/>
    <property type="match status" value="1"/>
</dbReference>
<evidence type="ECO:0000256" key="4">
    <source>
        <dbReference type="SAM" id="MobiDB-lite"/>
    </source>
</evidence>
<accession>A0A433QFN8</accession>
<evidence type="ECO:0000256" key="2">
    <source>
        <dbReference type="ARBA" id="ARBA00022833"/>
    </source>
</evidence>
<evidence type="ECO:0000259" key="5">
    <source>
        <dbReference type="Pfam" id="PF12937"/>
    </source>
</evidence>
<keyword evidence="2" id="KW-0862">Zinc</keyword>
<dbReference type="InterPro" id="IPR009061">
    <property type="entry name" value="DNA-bd_dom_put_sf"/>
</dbReference>
<proteinExistence type="predicted"/>
<dbReference type="AlphaFoldDB" id="A0A433QFN8"/>
<name>A0A433QFN8_9FUNG</name>
<dbReference type="SUPFAM" id="SSF81383">
    <property type="entry name" value="F-box domain"/>
    <property type="match status" value="1"/>
</dbReference>
<dbReference type="Proteomes" id="UP000274822">
    <property type="component" value="Unassembled WGS sequence"/>
</dbReference>
<dbReference type="EMBL" id="RBNJ01006691">
    <property type="protein sequence ID" value="RUS28391.1"/>
    <property type="molecule type" value="Genomic_DNA"/>
</dbReference>
<sequence length="395" mass="44023">MHKHLELTHVRNERKRNHDSAGIADIHEHTSLRTFLTLDRTTFENVQPTPKRQKKQHADATGIALVKLKPKKRATRASILCLPDELLLIILECLGRDVRTLCSLARTCHRIYRLCTLDLIWRPVTAGLYRPTTRRHVKCYGQAPQNDLLSFLRNLACSDYCFRCGVKATSKTELGAMGEKVLEVLSRRYCKGCQSTEFINKTDAKERFLVTEKQLGAAKYVPKPWYGKQSYLYLESTIEQLSLERWGSERALKEAKSERKPRNKTPRDFWHKFYDPFFYEYFDDHRYILPPYFGPPATSAQTNAITVHHPAANVTVSKTTDTAGVITFGNVSVNISIGAPNPTSGVSHHNHQAVVGSGSGSGPGSSSGPAGAQGYVAVNGGGAYFSLSVNVAGGW</sequence>
<keyword evidence="3" id="KW-0539">Nucleus</keyword>
<keyword evidence="7" id="KW-1185">Reference proteome</keyword>
<feature type="domain" description="F-box" evidence="5">
    <location>
        <begin position="79"/>
        <end position="122"/>
    </location>
</feature>
<feature type="region of interest" description="Disordered" evidence="4">
    <location>
        <begin position="342"/>
        <end position="370"/>
    </location>
</feature>
<dbReference type="Gene3D" id="1.20.1280.50">
    <property type="match status" value="1"/>
</dbReference>
<gene>
    <name evidence="6" type="ORF">BC938DRAFT_481940</name>
</gene>
<dbReference type="GO" id="GO:0005634">
    <property type="term" value="C:nucleus"/>
    <property type="evidence" value="ECO:0007669"/>
    <property type="project" value="UniProtKB-SubCell"/>
</dbReference>
<dbReference type="Pfam" id="PF12937">
    <property type="entry name" value="F-box-like"/>
    <property type="match status" value="1"/>
</dbReference>
<dbReference type="InterPro" id="IPR036047">
    <property type="entry name" value="F-box-like_dom_sf"/>
</dbReference>
<protein>
    <recommendedName>
        <fullName evidence="5">F-box domain-containing protein</fullName>
    </recommendedName>
</protein>
<organism evidence="6 7">
    <name type="scientific">Jimgerdemannia flammicorona</name>
    <dbReference type="NCBI Taxonomy" id="994334"/>
    <lineage>
        <taxon>Eukaryota</taxon>
        <taxon>Fungi</taxon>
        <taxon>Fungi incertae sedis</taxon>
        <taxon>Mucoromycota</taxon>
        <taxon>Mucoromycotina</taxon>
        <taxon>Endogonomycetes</taxon>
        <taxon>Endogonales</taxon>
        <taxon>Endogonaceae</taxon>
        <taxon>Jimgerdemannia</taxon>
    </lineage>
</organism>
<dbReference type="InterPro" id="IPR037129">
    <property type="entry name" value="XPA_sf"/>
</dbReference>
<reference evidence="6 7" key="1">
    <citation type="journal article" date="2018" name="New Phytol.">
        <title>Phylogenomics of Endogonaceae and evolution of mycorrhizas within Mucoromycota.</title>
        <authorList>
            <person name="Chang Y."/>
            <person name="Desiro A."/>
            <person name="Na H."/>
            <person name="Sandor L."/>
            <person name="Lipzen A."/>
            <person name="Clum A."/>
            <person name="Barry K."/>
            <person name="Grigoriev I.V."/>
            <person name="Martin F.M."/>
            <person name="Stajich J.E."/>
            <person name="Smith M.E."/>
            <person name="Bonito G."/>
            <person name="Spatafora J.W."/>
        </authorList>
    </citation>
    <scope>NUCLEOTIDE SEQUENCE [LARGE SCALE GENOMIC DNA]</scope>
    <source>
        <strain evidence="6 7">AD002</strain>
    </source>
</reference>